<sequence>MIFEKRSSKRPSGRTDSL</sequence>
<organism evidence="1">
    <name type="scientific">Anguilla anguilla</name>
    <name type="common">European freshwater eel</name>
    <name type="synonym">Muraena anguilla</name>
    <dbReference type="NCBI Taxonomy" id="7936"/>
    <lineage>
        <taxon>Eukaryota</taxon>
        <taxon>Metazoa</taxon>
        <taxon>Chordata</taxon>
        <taxon>Craniata</taxon>
        <taxon>Vertebrata</taxon>
        <taxon>Euteleostomi</taxon>
        <taxon>Actinopterygii</taxon>
        <taxon>Neopterygii</taxon>
        <taxon>Teleostei</taxon>
        <taxon>Anguilliformes</taxon>
        <taxon>Anguillidae</taxon>
        <taxon>Anguilla</taxon>
    </lineage>
</organism>
<evidence type="ECO:0000313" key="1">
    <source>
        <dbReference type="EMBL" id="JAH70969.1"/>
    </source>
</evidence>
<dbReference type="EMBL" id="GBXM01037608">
    <property type="protein sequence ID" value="JAH70969.1"/>
    <property type="molecule type" value="Transcribed_RNA"/>
</dbReference>
<reference evidence="1" key="1">
    <citation type="submission" date="2014-11" db="EMBL/GenBank/DDBJ databases">
        <authorList>
            <person name="Amaro Gonzalez C."/>
        </authorList>
    </citation>
    <scope>NUCLEOTIDE SEQUENCE</scope>
</reference>
<reference evidence="1" key="2">
    <citation type="journal article" date="2015" name="Fish Shellfish Immunol.">
        <title>Early steps in the European eel (Anguilla anguilla)-Vibrio vulnificus interaction in the gills: Role of the RtxA13 toxin.</title>
        <authorList>
            <person name="Callol A."/>
            <person name="Pajuelo D."/>
            <person name="Ebbesson L."/>
            <person name="Teles M."/>
            <person name="MacKenzie S."/>
            <person name="Amaro C."/>
        </authorList>
    </citation>
    <scope>NUCLEOTIDE SEQUENCE</scope>
</reference>
<proteinExistence type="predicted"/>
<dbReference type="AlphaFoldDB" id="A0A0E9UYL5"/>
<protein>
    <submittedName>
        <fullName evidence="1">Uncharacterized protein</fullName>
    </submittedName>
</protein>
<name>A0A0E9UYL5_ANGAN</name>
<accession>A0A0E9UYL5</accession>